<dbReference type="AlphaFoldDB" id="A0A183LPX2"/>
<dbReference type="SMART" id="SM00233">
    <property type="entry name" value="PH"/>
    <property type="match status" value="1"/>
</dbReference>
<evidence type="ECO:0000313" key="1">
    <source>
        <dbReference type="EMBL" id="VDO68141.1"/>
    </source>
</evidence>
<dbReference type="STRING" id="48269.A0A183LPX2"/>
<keyword evidence="2" id="KW-1185">Reference proteome</keyword>
<dbReference type="Gene3D" id="2.30.29.30">
    <property type="entry name" value="Pleckstrin-homology domain (PH domain)/Phosphotyrosine-binding domain (PTB)"/>
    <property type="match status" value="1"/>
</dbReference>
<organism evidence="1 2">
    <name type="scientific">Schistosoma margrebowiei</name>
    <dbReference type="NCBI Taxonomy" id="48269"/>
    <lineage>
        <taxon>Eukaryota</taxon>
        <taxon>Metazoa</taxon>
        <taxon>Spiralia</taxon>
        <taxon>Lophotrochozoa</taxon>
        <taxon>Platyhelminthes</taxon>
        <taxon>Trematoda</taxon>
        <taxon>Digenea</taxon>
        <taxon>Strigeidida</taxon>
        <taxon>Schistosomatoidea</taxon>
        <taxon>Schistosomatidae</taxon>
        <taxon>Schistosoma</taxon>
    </lineage>
</organism>
<evidence type="ECO:0000313" key="2">
    <source>
        <dbReference type="Proteomes" id="UP000277204"/>
    </source>
</evidence>
<name>A0A183LPX2_9TREM</name>
<sequence length="161" mass="18972">IQANSETIKSPDKYQGWLKKLGGKLKIWKERYYVLTDTHLYYYTGTDRKKLLGEFCLDFAQIESDTGDLEYNGDKSCLLLLKINGSSSLQNNSHHNDHSQQHQNQYQQVILCAPNPRERKLWLRAIRKVLYLHYGGGQLFIFEMIFLYFIYLTVNFDLIPK</sequence>
<dbReference type="Pfam" id="PF00169">
    <property type="entry name" value="PH"/>
    <property type="match status" value="1"/>
</dbReference>
<dbReference type="PROSITE" id="PS50003">
    <property type="entry name" value="PH_DOMAIN"/>
    <property type="match status" value="1"/>
</dbReference>
<feature type="non-terminal residue" evidence="1">
    <location>
        <position position="1"/>
    </location>
</feature>
<reference evidence="1 2" key="1">
    <citation type="submission" date="2018-11" db="EMBL/GenBank/DDBJ databases">
        <authorList>
            <consortium name="Pathogen Informatics"/>
        </authorList>
    </citation>
    <scope>NUCLEOTIDE SEQUENCE [LARGE SCALE GENOMIC DNA]</scope>
    <source>
        <strain evidence="1 2">Zambia</strain>
    </source>
</reference>
<accession>A0A183LPX2</accession>
<protein>
    <submittedName>
        <fullName evidence="1">Uncharacterized protein</fullName>
    </submittedName>
</protein>
<gene>
    <name evidence="1" type="ORF">SMRZ_LOCUS5847</name>
</gene>
<dbReference type="InterPro" id="IPR011993">
    <property type="entry name" value="PH-like_dom_sf"/>
</dbReference>
<dbReference type="InterPro" id="IPR001849">
    <property type="entry name" value="PH_domain"/>
</dbReference>
<dbReference type="SUPFAM" id="SSF50729">
    <property type="entry name" value="PH domain-like"/>
    <property type="match status" value="1"/>
</dbReference>
<dbReference type="EMBL" id="UZAI01002091">
    <property type="protein sequence ID" value="VDO68141.1"/>
    <property type="molecule type" value="Genomic_DNA"/>
</dbReference>
<proteinExistence type="predicted"/>
<dbReference type="Proteomes" id="UP000277204">
    <property type="component" value="Unassembled WGS sequence"/>
</dbReference>